<dbReference type="OrthoDB" id="6077599at2759"/>
<keyword evidence="4" id="KW-1185">Reference proteome</keyword>
<dbReference type="PANTHER" id="PTHR11145:SF23">
    <property type="entry name" value="PROTEIN BINDING PROTEIN"/>
    <property type="match status" value="1"/>
</dbReference>
<dbReference type="GO" id="GO:0051260">
    <property type="term" value="P:protein homooligomerization"/>
    <property type="evidence" value="ECO:0007669"/>
    <property type="project" value="InterPro"/>
</dbReference>
<reference evidence="4" key="1">
    <citation type="journal article" date="2013" name="Science">
        <title>The Amborella genome and the evolution of flowering plants.</title>
        <authorList>
            <consortium name="Amborella Genome Project"/>
        </authorList>
    </citation>
    <scope>NUCLEOTIDE SEQUENCE [LARGE SCALE GENOMIC DNA]</scope>
</reference>
<evidence type="ECO:0000259" key="2">
    <source>
        <dbReference type="SMART" id="SM00225"/>
    </source>
</evidence>
<dbReference type="eggNOG" id="KOG2714">
    <property type="taxonomic scope" value="Eukaryota"/>
</dbReference>
<name>W1NGQ8_AMBTC</name>
<protein>
    <recommendedName>
        <fullName evidence="2">BTB domain-containing protein</fullName>
    </recommendedName>
</protein>
<dbReference type="PANTHER" id="PTHR11145">
    <property type="entry name" value="BTB/POZ DOMAIN-CONTAINING ADAPTER FOR CUL3-MEDIATED RHOA DEGRADATION PROTEIN FAMILY MEMBER"/>
    <property type="match status" value="1"/>
</dbReference>
<proteinExistence type="predicted"/>
<dbReference type="InterPro" id="IPR036322">
    <property type="entry name" value="WD40_repeat_dom_sf"/>
</dbReference>
<dbReference type="SUPFAM" id="SSF50978">
    <property type="entry name" value="WD40 repeat-like"/>
    <property type="match status" value="1"/>
</dbReference>
<dbReference type="InterPro" id="IPR003131">
    <property type="entry name" value="T1-type_BTB"/>
</dbReference>
<dbReference type="InterPro" id="IPR000210">
    <property type="entry name" value="BTB/POZ_dom"/>
</dbReference>
<dbReference type="OMA" id="MVWEIKE"/>
<evidence type="ECO:0000313" key="3">
    <source>
        <dbReference type="EMBL" id="ERM94987.1"/>
    </source>
</evidence>
<dbReference type="EMBL" id="KI397501">
    <property type="protein sequence ID" value="ERM94987.1"/>
    <property type="molecule type" value="Genomic_DNA"/>
</dbReference>
<dbReference type="AlphaFoldDB" id="W1NGQ8"/>
<dbReference type="SUPFAM" id="SSF54695">
    <property type="entry name" value="POZ domain"/>
    <property type="match status" value="1"/>
</dbReference>
<accession>W1NGQ8</accession>
<comment type="pathway">
    <text evidence="1">Protein modification; protein ubiquitination.</text>
</comment>
<gene>
    <name evidence="3" type="ORF">AMTR_s00009p00225120</name>
</gene>
<dbReference type="Pfam" id="PF02214">
    <property type="entry name" value="BTB_2"/>
    <property type="match status" value="1"/>
</dbReference>
<evidence type="ECO:0000313" key="4">
    <source>
        <dbReference type="Proteomes" id="UP000017836"/>
    </source>
</evidence>
<feature type="domain" description="BTB" evidence="2">
    <location>
        <begin position="23"/>
        <end position="119"/>
    </location>
</feature>
<dbReference type="HOGENOM" id="CLU_045194_1_0_1"/>
<dbReference type="InterPro" id="IPR045068">
    <property type="entry name" value="BACURD1-3"/>
</dbReference>
<sequence length="468" mass="51137">MPPFAGPPLQKTQFCHPKRETPNIITLNVGGQIFQTSPQTLTLAGPNSLLCTLTTSSLGSIPFIDRDPDLFSILLTLLRTGTLPSRAKVLDPEDLIHEAQFYNIEHLLISAITDPSSFYPLNLQKTLILPINGRDSPSAIATHQDGSVLVSHGSKITAFDWSLRRKTSFLTEFPAIDSLLFLSPSVAAAGASDYSGVKILDINSGLGIKTLNWDNPIYSTVQAIGASPEFLFASFESCRKNSNLIQVFDRESFRPLIDLGHEEKQGVEIGSAIPATKLNWVSSQALLMASGSYSGPFGCVGSIKLWDIRSGSRVAEIKENEDCFADVTVNDGIWGLFKVGLVSGEVYMMDLRRLGSSERWVSLGEGCSKVMNGNGKREGVNSKIVGHGNSVFCSRGENVEVWSEVLMGGKEKEGVFRKNVMGRREKVGQSKITQLDFGGNRMVLARKDEQAIEVWQGSGTNFVNWGWN</sequence>
<dbReference type="InterPro" id="IPR057441">
    <property type="entry name" value="Beta_prop_At2g24240"/>
</dbReference>
<dbReference type="Gramene" id="ERM94987">
    <property type="protein sequence ID" value="ERM94987"/>
    <property type="gene ID" value="AMTR_s00009p00225120"/>
</dbReference>
<dbReference type="Gene3D" id="2.130.10.10">
    <property type="entry name" value="YVTN repeat-like/Quinoprotein amine dehydrogenase"/>
    <property type="match status" value="1"/>
</dbReference>
<organism evidence="3 4">
    <name type="scientific">Amborella trichopoda</name>
    <dbReference type="NCBI Taxonomy" id="13333"/>
    <lineage>
        <taxon>Eukaryota</taxon>
        <taxon>Viridiplantae</taxon>
        <taxon>Streptophyta</taxon>
        <taxon>Embryophyta</taxon>
        <taxon>Tracheophyta</taxon>
        <taxon>Spermatophyta</taxon>
        <taxon>Magnoliopsida</taxon>
        <taxon>Amborellales</taxon>
        <taxon>Amborellaceae</taxon>
        <taxon>Amborella</taxon>
    </lineage>
</organism>
<dbReference type="KEGG" id="atr:18422983"/>
<dbReference type="Gene3D" id="3.30.710.10">
    <property type="entry name" value="Potassium Channel Kv1.1, Chain A"/>
    <property type="match status" value="1"/>
</dbReference>
<dbReference type="Proteomes" id="UP000017836">
    <property type="component" value="Unassembled WGS sequence"/>
</dbReference>
<dbReference type="InterPro" id="IPR011333">
    <property type="entry name" value="SKP1/BTB/POZ_sf"/>
</dbReference>
<evidence type="ECO:0000256" key="1">
    <source>
        <dbReference type="ARBA" id="ARBA00004906"/>
    </source>
</evidence>
<dbReference type="SMART" id="SM00225">
    <property type="entry name" value="BTB"/>
    <property type="match status" value="1"/>
</dbReference>
<dbReference type="Pfam" id="PF25279">
    <property type="entry name" value="Beta_prop_At2g24240"/>
    <property type="match status" value="1"/>
</dbReference>
<dbReference type="InterPro" id="IPR015943">
    <property type="entry name" value="WD40/YVTN_repeat-like_dom_sf"/>
</dbReference>